<accession>A0A811UWE8</accession>
<organism evidence="1 2">
    <name type="scientific">Ceratitis capitata</name>
    <name type="common">Mediterranean fruit fly</name>
    <name type="synonym">Tephritis capitata</name>
    <dbReference type="NCBI Taxonomy" id="7213"/>
    <lineage>
        <taxon>Eukaryota</taxon>
        <taxon>Metazoa</taxon>
        <taxon>Ecdysozoa</taxon>
        <taxon>Arthropoda</taxon>
        <taxon>Hexapoda</taxon>
        <taxon>Insecta</taxon>
        <taxon>Pterygota</taxon>
        <taxon>Neoptera</taxon>
        <taxon>Endopterygota</taxon>
        <taxon>Diptera</taxon>
        <taxon>Brachycera</taxon>
        <taxon>Muscomorpha</taxon>
        <taxon>Tephritoidea</taxon>
        <taxon>Tephritidae</taxon>
        <taxon>Ceratitis</taxon>
        <taxon>Ceratitis</taxon>
    </lineage>
</organism>
<dbReference type="AlphaFoldDB" id="A0A811UWE8"/>
<dbReference type="Proteomes" id="UP000606786">
    <property type="component" value="Unassembled WGS sequence"/>
</dbReference>
<evidence type="ECO:0000313" key="2">
    <source>
        <dbReference type="Proteomes" id="UP000606786"/>
    </source>
</evidence>
<gene>
    <name evidence="1" type="ORF">CCAP1982_LOCUS11454</name>
</gene>
<reference evidence="1" key="1">
    <citation type="submission" date="2020-11" db="EMBL/GenBank/DDBJ databases">
        <authorList>
            <person name="Whitehead M."/>
        </authorList>
    </citation>
    <scope>NUCLEOTIDE SEQUENCE</scope>
    <source>
        <strain evidence="1">EGII</strain>
    </source>
</reference>
<protein>
    <submittedName>
        <fullName evidence="1">(Mediterranean fruit fly) hypothetical protein</fullName>
    </submittedName>
</protein>
<dbReference type="EMBL" id="CAJHJT010000034">
    <property type="protein sequence ID" value="CAD7002991.1"/>
    <property type="molecule type" value="Genomic_DNA"/>
</dbReference>
<comment type="caution">
    <text evidence="1">The sequence shown here is derived from an EMBL/GenBank/DDBJ whole genome shotgun (WGS) entry which is preliminary data.</text>
</comment>
<proteinExistence type="predicted"/>
<evidence type="ECO:0000313" key="1">
    <source>
        <dbReference type="EMBL" id="CAD7002991.1"/>
    </source>
</evidence>
<sequence length="153" mass="17091">MAAQFTGSRSIKISDNLAGITGLALASHRCDANTVVVAAAAAPVLSQTFCAQLEDFFRRYPQVEKFRLALLSGVFLGERACDASRLRLDDSVAVPRVVGGMTFNRMASLSLRRRRRSRQRHQVEVSLFVRTQQLHSIATVSNRNRNNSKYKHK</sequence>
<name>A0A811UWE8_CERCA</name>
<keyword evidence="2" id="KW-1185">Reference proteome</keyword>